<dbReference type="PANTHER" id="PTHR43162">
    <property type="match status" value="1"/>
</dbReference>
<evidence type="ECO:0000259" key="1">
    <source>
        <dbReference type="Pfam" id="PF13460"/>
    </source>
</evidence>
<comment type="caution">
    <text evidence="2">The sequence shown here is derived from an EMBL/GenBank/DDBJ whole genome shotgun (WGS) entry which is preliminary data.</text>
</comment>
<sequence>MILVTGATGTIGRTLLRLLTERDVPVRAMSRTPERIPAGIQVVQGDYEDPDSLRKAVDGVDAVFLVSAPGATIPRYDLALLDVAGDAGKLVKISAMKTGDFGFRATSAWHLPGEQAIQDSDREWTILRPSVFASNSLAWVPQIKAGEAIPTYYGDGGAGVVDPRDIAAVAVEALLTSDHNKQIYTLTGSEILSVADQAAHLGKLLGKSLQVIDVPSDQMRAGMLAQGMDNDAADLAVEGYEAVRSGAAAFVTDDVTRVLGRAPRTFQQWAQDHKELFG</sequence>
<organism evidence="2 3">
    <name type="scientific">Kibdelosporangium banguiense</name>
    <dbReference type="NCBI Taxonomy" id="1365924"/>
    <lineage>
        <taxon>Bacteria</taxon>
        <taxon>Bacillati</taxon>
        <taxon>Actinomycetota</taxon>
        <taxon>Actinomycetes</taxon>
        <taxon>Pseudonocardiales</taxon>
        <taxon>Pseudonocardiaceae</taxon>
        <taxon>Kibdelosporangium</taxon>
    </lineage>
</organism>
<keyword evidence="3" id="KW-1185">Reference proteome</keyword>
<reference evidence="2 3" key="1">
    <citation type="submission" date="2021-03" db="EMBL/GenBank/DDBJ databases">
        <title>Sequencing the genomes of 1000 actinobacteria strains.</title>
        <authorList>
            <person name="Klenk H.-P."/>
        </authorList>
    </citation>
    <scope>NUCLEOTIDE SEQUENCE [LARGE SCALE GENOMIC DNA]</scope>
    <source>
        <strain evidence="2 3">DSM 46670</strain>
    </source>
</reference>
<dbReference type="InterPro" id="IPR036291">
    <property type="entry name" value="NAD(P)-bd_dom_sf"/>
</dbReference>
<dbReference type="Proteomes" id="UP001519332">
    <property type="component" value="Unassembled WGS sequence"/>
</dbReference>
<dbReference type="RefSeq" id="WP_209647558.1">
    <property type="nucleotide sequence ID" value="NZ_JAGINW010000001.1"/>
</dbReference>
<proteinExistence type="predicted"/>
<dbReference type="Gene3D" id="3.90.25.10">
    <property type="entry name" value="UDP-galactose 4-epimerase, domain 1"/>
    <property type="match status" value="1"/>
</dbReference>
<gene>
    <name evidence="2" type="ORF">JOF56_011276</name>
</gene>
<feature type="domain" description="NAD(P)-binding" evidence="1">
    <location>
        <begin position="6"/>
        <end position="174"/>
    </location>
</feature>
<protein>
    <submittedName>
        <fullName evidence="2">Uncharacterized protein YbjT (DUF2867 family)</fullName>
    </submittedName>
</protein>
<evidence type="ECO:0000313" key="2">
    <source>
        <dbReference type="EMBL" id="MBP2330891.1"/>
    </source>
</evidence>
<dbReference type="Pfam" id="PF13460">
    <property type="entry name" value="NAD_binding_10"/>
    <property type="match status" value="1"/>
</dbReference>
<accession>A0ABS4U2L8</accession>
<dbReference type="EMBL" id="JAGINW010000001">
    <property type="protein sequence ID" value="MBP2330891.1"/>
    <property type="molecule type" value="Genomic_DNA"/>
</dbReference>
<evidence type="ECO:0000313" key="3">
    <source>
        <dbReference type="Proteomes" id="UP001519332"/>
    </source>
</evidence>
<dbReference type="SUPFAM" id="SSF51735">
    <property type="entry name" value="NAD(P)-binding Rossmann-fold domains"/>
    <property type="match status" value="1"/>
</dbReference>
<dbReference type="CDD" id="cd05269">
    <property type="entry name" value="TMR_SDR_a"/>
    <property type="match status" value="1"/>
</dbReference>
<dbReference type="InterPro" id="IPR051604">
    <property type="entry name" value="Ergot_Alk_Oxidoreductase"/>
</dbReference>
<dbReference type="PANTHER" id="PTHR43162:SF1">
    <property type="entry name" value="PRESTALK A DIFFERENTIATION PROTEIN A"/>
    <property type="match status" value="1"/>
</dbReference>
<name>A0ABS4U2L8_9PSEU</name>
<dbReference type="Gene3D" id="3.40.50.720">
    <property type="entry name" value="NAD(P)-binding Rossmann-like Domain"/>
    <property type="match status" value="1"/>
</dbReference>
<dbReference type="InterPro" id="IPR016040">
    <property type="entry name" value="NAD(P)-bd_dom"/>
</dbReference>